<proteinExistence type="predicted"/>
<dbReference type="Gene3D" id="1.10.1200.10">
    <property type="entry name" value="ACP-like"/>
    <property type="match status" value="1"/>
</dbReference>
<sequence>MSTRDDVLAVVKRHLVDTVEGIDVAQVDPAKSMKDLGANSLDIVEVVSCSMRELKVKIPRAELNKLTNINELVDLLHKTVQEKQAAAS</sequence>
<organism evidence="2 3">
    <name type="scientific">Nannocystis punicea</name>
    <dbReference type="NCBI Taxonomy" id="2995304"/>
    <lineage>
        <taxon>Bacteria</taxon>
        <taxon>Pseudomonadati</taxon>
        <taxon>Myxococcota</taxon>
        <taxon>Polyangia</taxon>
        <taxon>Nannocystales</taxon>
        <taxon>Nannocystaceae</taxon>
        <taxon>Nannocystis</taxon>
    </lineage>
</organism>
<dbReference type="RefSeq" id="WP_269040574.1">
    <property type="nucleotide sequence ID" value="NZ_CP114040.1"/>
</dbReference>
<accession>A0ABY7HGK1</accession>
<dbReference type="InterPro" id="IPR036736">
    <property type="entry name" value="ACP-like_sf"/>
</dbReference>
<reference evidence="2" key="1">
    <citation type="submission" date="2022-11" db="EMBL/GenBank/DDBJ databases">
        <title>Minimal conservation of predation-associated metabolite biosynthetic gene clusters underscores biosynthetic potential of Myxococcota including descriptions for ten novel species: Archangium lansinium sp. nov., Myxococcus landrumus sp. nov., Nannocystis bai.</title>
        <authorList>
            <person name="Ahearne A."/>
            <person name="Stevens C."/>
            <person name="Dowd S."/>
        </authorList>
    </citation>
    <scope>NUCLEOTIDE SEQUENCE</scope>
    <source>
        <strain evidence="2">Fl3</strain>
    </source>
</reference>
<dbReference type="SUPFAM" id="SSF47336">
    <property type="entry name" value="ACP-like"/>
    <property type="match status" value="1"/>
</dbReference>
<protein>
    <submittedName>
        <fullName evidence="2">Phosphopantetheine-binding protein</fullName>
    </submittedName>
</protein>
<feature type="domain" description="Carrier" evidence="1">
    <location>
        <begin position="1"/>
        <end position="80"/>
    </location>
</feature>
<dbReference type="EMBL" id="CP114040">
    <property type="protein sequence ID" value="WAS98207.1"/>
    <property type="molecule type" value="Genomic_DNA"/>
</dbReference>
<dbReference type="InterPro" id="IPR009081">
    <property type="entry name" value="PP-bd_ACP"/>
</dbReference>
<evidence type="ECO:0000259" key="1">
    <source>
        <dbReference type="PROSITE" id="PS50075"/>
    </source>
</evidence>
<name>A0ABY7HGK1_9BACT</name>
<keyword evidence="3" id="KW-1185">Reference proteome</keyword>
<dbReference type="PROSITE" id="PS50075">
    <property type="entry name" value="CARRIER"/>
    <property type="match status" value="1"/>
</dbReference>
<gene>
    <name evidence="2" type="ORF">O0S08_18865</name>
</gene>
<evidence type="ECO:0000313" key="3">
    <source>
        <dbReference type="Proteomes" id="UP001164459"/>
    </source>
</evidence>
<dbReference type="Proteomes" id="UP001164459">
    <property type="component" value="Chromosome"/>
</dbReference>
<evidence type="ECO:0000313" key="2">
    <source>
        <dbReference type="EMBL" id="WAS98207.1"/>
    </source>
</evidence>
<dbReference type="Pfam" id="PF00550">
    <property type="entry name" value="PP-binding"/>
    <property type="match status" value="1"/>
</dbReference>